<evidence type="ECO:0000256" key="1">
    <source>
        <dbReference type="SAM" id="MobiDB-lite"/>
    </source>
</evidence>
<organism evidence="2">
    <name type="scientific">Podoviridae sp. ctIKM86</name>
    <dbReference type="NCBI Taxonomy" id="2827729"/>
    <lineage>
        <taxon>Viruses</taxon>
        <taxon>Duplodnaviria</taxon>
        <taxon>Heunggongvirae</taxon>
        <taxon>Uroviricota</taxon>
        <taxon>Caudoviricetes</taxon>
    </lineage>
</organism>
<evidence type="ECO:0000313" key="2">
    <source>
        <dbReference type="EMBL" id="DAF52282.1"/>
    </source>
</evidence>
<evidence type="ECO:0008006" key="3">
    <source>
        <dbReference type="Google" id="ProtNLM"/>
    </source>
</evidence>
<feature type="region of interest" description="Disordered" evidence="1">
    <location>
        <begin position="1"/>
        <end position="84"/>
    </location>
</feature>
<accession>A0A8S5SNZ1</accession>
<dbReference type="EMBL" id="BK032631">
    <property type="protein sequence ID" value="DAF52282.1"/>
    <property type="molecule type" value="Genomic_DNA"/>
</dbReference>
<feature type="compositionally biased region" description="Polar residues" evidence="1">
    <location>
        <begin position="327"/>
        <end position="336"/>
    </location>
</feature>
<reference evidence="2" key="1">
    <citation type="journal article" date="2021" name="Proc. Natl. Acad. Sci. U.S.A.">
        <title>A Catalog of Tens of Thousands of Viruses from Human Metagenomes Reveals Hidden Associations with Chronic Diseases.</title>
        <authorList>
            <person name="Tisza M.J."/>
            <person name="Buck C.B."/>
        </authorList>
    </citation>
    <scope>NUCLEOTIDE SEQUENCE</scope>
    <source>
        <strain evidence="2">CtIKM86</strain>
    </source>
</reference>
<feature type="compositionally biased region" description="Basic and acidic residues" evidence="1">
    <location>
        <begin position="62"/>
        <end position="72"/>
    </location>
</feature>
<name>A0A8S5SNZ1_9CAUD</name>
<sequence>MADIYNASDEEIMAMSEAQVEQEAKEEQSKEASEAPDTKEASNNESTDNATPSTEEQTESTKNVDTDEKADTVENNSEPENQEIDYKGFYDSIMAPIKANGHTIQLKNQDEVIKLIQQGANYTKKMQELAPYRKLNYMLKDNDLLDVNKLSFLIDINKGNPEAVKKFLKDHNIDPLDIDTYSEPNYKEGSNVVSDKEVAFREAYLGLGESDDGIKLRDTFNSYDEKSKDLLVDHPELMNDLLQQKRAGIYDSITAEIDRQKALGTLNPSLSFLEAYNLVGQQLARNQAPSNIQSNQPLATQPHMPKSSFNNNARAKAAAPTRANTKSTDTTPNWLSMSDEEFEKKFGGTY</sequence>
<protein>
    <recommendedName>
        <fullName evidence="3">Tape measure protein</fullName>
    </recommendedName>
</protein>
<feature type="region of interest" description="Disordered" evidence="1">
    <location>
        <begin position="292"/>
        <end position="339"/>
    </location>
</feature>
<feature type="compositionally biased region" description="Basic and acidic residues" evidence="1">
    <location>
        <begin position="22"/>
        <end position="42"/>
    </location>
</feature>
<feature type="compositionally biased region" description="Polar residues" evidence="1">
    <location>
        <begin position="43"/>
        <end position="61"/>
    </location>
</feature>
<feature type="compositionally biased region" description="Low complexity" evidence="1">
    <location>
        <begin position="310"/>
        <end position="326"/>
    </location>
</feature>
<proteinExistence type="predicted"/>